<keyword evidence="6 11" id="KW-0297">G-protein coupled receptor</keyword>
<feature type="domain" description="G-protein coupled receptors family 1 profile" evidence="14">
    <location>
        <begin position="52"/>
        <end position="326"/>
    </location>
</feature>
<evidence type="ECO:0000256" key="7">
    <source>
        <dbReference type="ARBA" id="ARBA00023136"/>
    </source>
</evidence>
<sequence length="376" mass="41718">MDSSKHAFICNDTGDDNISGASCQEPPPWSVSMVDLVLGIVFCIITLAAIVGNVFVIVAVFKYRRLRTMTNLFILNLAFADELVGSLIMTTTLSYHFAGKWHFGNFYCHFWLAIDIVGCTSSINHLCCIAIDRYVAINFPFTYDAKMSANKLACISTIVWIMSALIGFIPIFLGWYTRPGFQQPPMECLVNFNTAFSISSSLISFYIPLLIMSIVYWQIYKTASFHHKQISKTNKITGSPSATEKLNAGARSPQSRKKQKRANAVKEHGKAAKTLGVIMGCFVACWLPFFVMNIVSPLCGDCVPAMISIIFTWLGYANSAVNPFLYGCLNKEFKHAFKDLLSGIRTCGGKYESHFRKTMGSSLDYAGGNNAVMSRL</sequence>
<evidence type="ECO:0000256" key="3">
    <source>
        <dbReference type="ARBA" id="ARBA00022475"/>
    </source>
</evidence>
<evidence type="ECO:0000256" key="11">
    <source>
        <dbReference type="RuleBase" id="RU000688"/>
    </source>
</evidence>
<dbReference type="PROSITE" id="PS50262">
    <property type="entry name" value="G_PROTEIN_RECEP_F1_2"/>
    <property type="match status" value="1"/>
</dbReference>
<keyword evidence="4 11" id="KW-0812">Transmembrane</keyword>
<evidence type="ECO:0000256" key="8">
    <source>
        <dbReference type="ARBA" id="ARBA00023157"/>
    </source>
</evidence>
<dbReference type="PRINTS" id="PR00237">
    <property type="entry name" value="GPCRRHODOPSN"/>
</dbReference>
<evidence type="ECO:0000256" key="10">
    <source>
        <dbReference type="ARBA" id="ARBA00023224"/>
    </source>
</evidence>
<evidence type="ECO:0000256" key="5">
    <source>
        <dbReference type="ARBA" id="ARBA00022989"/>
    </source>
</evidence>
<keyword evidence="15" id="KW-1185">Reference proteome</keyword>
<evidence type="ECO:0000256" key="6">
    <source>
        <dbReference type="ARBA" id="ARBA00023040"/>
    </source>
</evidence>
<dbReference type="Proteomes" id="UP000694865">
    <property type="component" value="Unplaced"/>
</dbReference>
<evidence type="ECO:0000313" key="16">
    <source>
        <dbReference type="RefSeq" id="XP_002734956.1"/>
    </source>
</evidence>
<keyword evidence="3" id="KW-1003">Cell membrane</keyword>
<dbReference type="SMART" id="SM01381">
    <property type="entry name" value="7TM_GPCR_Srsx"/>
    <property type="match status" value="1"/>
</dbReference>
<dbReference type="PRINTS" id="PR01012">
    <property type="entry name" value="NRPEPTIDEYR"/>
</dbReference>
<name>A0ABM0GQA2_SACKO</name>
<keyword evidence="10 11" id="KW-0807">Transducer</keyword>
<feature type="region of interest" description="Disordered" evidence="12">
    <location>
        <begin position="236"/>
        <end position="262"/>
    </location>
</feature>
<proteinExistence type="inferred from homology"/>
<accession>A0ABM0GQA2</accession>
<feature type="transmembrane region" description="Helical" evidence="13">
    <location>
        <begin position="73"/>
        <end position="98"/>
    </location>
</feature>
<dbReference type="RefSeq" id="XP_002734956.1">
    <property type="nucleotide sequence ID" value="XM_002734910.1"/>
</dbReference>
<dbReference type="InterPro" id="IPR017452">
    <property type="entry name" value="GPCR_Rhodpsn_7TM"/>
</dbReference>
<dbReference type="InterPro" id="IPR000611">
    <property type="entry name" value="NPY_rcpt"/>
</dbReference>
<dbReference type="PROSITE" id="PS00237">
    <property type="entry name" value="G_PROTEIN_RECEP_F1_1"/>
    <property type="match status" value="1"/>
</dbReference>
<dbReference type="PANTHER" id="PTHR24248">
    <property type="entry name" value="ADRENERGIC RECEPTOR-RELATED G-PROTEIN COUPLED RECEPTOR"/>
    <property type="match status" value="1"/>
</dbReference>
<feature type="transmembrane region" description="Helical" evidence="13">
    <location>
        <begin position="110"/>
        <end position="131"/>
    </location>
</feature>
<dbReference type="InterPro" id="IPR000276">
    <property type="entry name" value="GPCR_Rhodpsn"/>
</dbReference>
<evidence type="ECO:0000256" key="4">
    <source>
        <dbReference type="ARBA" id="ARBA00022692"/>
    </source>
</evidence>
<feature type="transmembrane region" description="Helical" evidence="13">
    <location>
        <begin position="152"/>
        <end position="176"/>
    </location>
</feature>
<gene>
    <name evidence="16" type="primary">LOC100377322</name>
</gene>
<evidence type="ECO:0000313" key="15">
    <source>
        <dbReference type="Proteomes" id="UP000694865"/>
    </source>
</evidence>
<keyword evidence="8" id="KW-1015">Disulfide bond</keyword>
<evidence type="ECO:0000259" key="14">
    <source>
        <dbReference type="PROSITE" id="PS50262"/>
    </source>
</evidence>
<feature type="transmembrane region" description="Helical" evidence="13">
    <location>
        <begin position="307"/>
        <end position="329"/>
    </location>
</feature>
<comment type="subcellular location">
    <subcellularLocation>
        <location evidence="1">Cell membrane</location>
        <topology evidence="1">Multi-pass membrane protein</topology>
    </subcellularLocation>
</comment>
<reference evidence="16" key="1">
    <citation type="submission" date="2025-08" db="UniProtKB">
        <authorList>
            <consortium name="RefSeq"/>
        </authorList>
    </citation>
    <scope>IDENTIFICATION</scope>
    <source>
        <tissue evidence="16">Testes</tissue>
    </source>
</reference>
<evidence type="ECO:0000256" key="9">
    <source>
        <dbReference type="ARBA" id="ARBA00023170"/>
    </source>
</evidence>
<feature type="transmembrane region" description="Helical" evidence="13">
    <location>
        <begin position="36"/>
        <end position="61"/>
    </location>
</feature>
<comment type="similarity">
    <text evidence="2 11">Belongs to the G-protein coupled receptor 1 family.</text>
</comment>
<dbReference type="Gene3D" id="1.20.1070.10">
    <property type="entry name" value="Rhodopsin 7-helix transmembrane proteins"/>
    <property type="match status" value="1"/>
</dbReference>
<feature type="transmembrane region" description="Helical" evidence="13">
    <location>
        <begin position="275"/>
        <end position="295"/>
    </location>
</feature>
<dbReference type="Pfam" id="PF00001">
    <property type="entry name" value="7tm_1"/>
    <property type="match status" value="1"/>
</dbReference>
<keyword evidence="7 13" id="KW-0472">Membrane</keyword>
<evidence type="ECO:0000256" key="13">
    <source>
        <dbReference type="SAM" id="Phobius"/>
    </source>
</evidence>
<dbReference type="CDD" id="cd14967">
    <property type="entry name" value="7tmA_amine_R-like"/>
    <property type="match status" value="1"/>
</dbReference>
<keyword evidence="5 13" id="KW-1133">Transmembrane helix</keyword>
<organism evidence="15 16">
    <name type="scientific">Saccoglossus kowalevskii</name>
    <name type="common">Acorn worm</name>
    <dbReference type="NCBI Taxonomy" id="10224"/>
    <lineage>
        <taxon>Eukaryota</taxon>
        <taxon>Metazoa</taxon>
        <taxon>Hemichordata</taxon>
        <taxon>Enteropneusta</taxon>
        <taxon>Harrimaniidae</taxon>
        <taxon>Saccoglossus</taxon>
    </lineage>
</organism>
<protein>
    <submittedName>
        <fullName evidence="16">Octopamine receptor beta-3R-like</fullName>
    </submittedName>
</protein>
<evidence type="ECO:0000256" key="2">
    <source>
        <dbReference type="ARBA" id="ARBA00010663"/>
    </source>
</evidence>
<dbReference type="GeneID" id="100377322"/>
<evidence type="ECO:0000256" key="1">
    <source>
        <dbReference type="ARBA" id="ARBA00004651"/>
    </source>
</evidence>
<evidence type="ECO:0000256" key="12">
    <source>
        <dbReference type="SAM" id="MobiDB-lite"/>
    </source>
</evidence>
<feature type="transmembrane region" description="Helical" evidence="13">
    <location>
        <begin position="196"/>
        <end position="219"/>
    </location>
</feature>
<dbReference type="SUPFAM" id="SSF81321">
    <property type="entry name" value="Family A G protein-coupled receptor-like"/>
    <property type="match status" value="1"/>
</dbReference>
<keyword evidence="9 11" id="KW-0675">Receptor</keyword>
<dbReference type="PANTHER" id="PTHR24248:SF199">
    <property type="entry name" value="IP13425P-RELATED"/>
    <property type="match status" value="1"/>
</dbReference>